<dbReference type="EMBL" id="CM001377">
    <property type="protein sequence ID" value="EHM09404.1"/>
    <property type="molecule type" value="Genomic_DNA"/>
</dbReference>
<dbReference type="OrthoDB" id="9800565at2"/>
<reference evidence="4 5" key="1">
    <citation type="submission" date="2011-10" db="EMBL/GenBank/DDBJ databases">
        <title>The Noncontiguous Finished genome of Thermanaerovibrio velox DSM 12556.</title>
        <authorList>
            <consortium name="US DOE Joint Genome Institute (JGI-PGF)"/>
            <person name="Lucas S."/>
            <person name="Copeland A."/>
            <person name="Lapidus A."/>
            <person name="Glavina del Rio T."/>
            <person name="Dalin E."/>
            <person name="Tice H."/>
            <person name="Bruce D."/>
            <person name="Goodwin L."/>
            <person name="Pitluck S."/>
            <person name="Peters L."/>
            <person name="Mikhailova N."/>
            <person name="Teshima H."/>
            <person name="Kyrpides N."/>
            <person name="Mavromatis K."/>
            <person name="Ivanova N."/>
            <person name="Markowitz V."/>
            <person name="Cheng J.-F."/>
            <person name="Hugenholtz P."/>
            <person name="Woyke T."/>
            <person name="Wu D."/>
            <person name="Spring S."/>
            <person name="Brambilla E.-M."/>
            <person name="Klenk H.-P."/>
            <person name="Eisen J.A."/>
        </authorList>
    </citation>
    <scope>NUCLEOTIDE SEQUENCE [LARGE SCALE GENOMIC DNA]</scope>
    <source>
        <strain evidence="4 5">DSM 12556</strain>
    </source>
</reference>
<evidence type="ECO:0000256" key="2">
    <source>
        <dbReference type="RuleBase" id="RU362039"/>
    </source>
</evidence>
<feature type="domain" description="Calcineurin-like phosphoesterase" evidence="3">
    <location>
        <begin position="15"/>
        <end position="170"/>
    </location>
</feature>
<proteinExistence type="inferred from homology"/>
<comment type="similarity">
    <text evidence="1 2">Belongs to the metallophosphoesterase superfamily. YfcE family.</text>
</comment>
<dbReference type="Proteomes" id="UP000005730">
    <property type="component" value="Chromosome"/>
</dbReference>
<dbReference type="InterPro" id="IPR000979">
    <property type="entry name" value="Phosphodiesterase_MJ0936/Vps29"/>
</dbReference>
<dbReference type="InterPro" id="IPR024654">
    <property type="entry name" value="Calcineurin-like_PHP_lpxH"/>
</dbReference>
<dbReference type="GO" id="GO:0046872">
    <property type="term" value="F:metal ion binding"/>
    <property type="evidence" value="ECO:0007669"/>
    <property type="project" value="UniProtKB-KW"/>
</dbReference>
<protein>
    <recommendedName>
        <fullName evidence="2">Phosphoesterase</fullName>
        <ecNumber evidence="2">3.1.4.-</ecNumber>
    </recommendedName>
</protein>
<accession>H0UNR8</accession>
<dbReference type="AlphaFoldDB" id="H0UNR8"/>
<evidence type="ECO:0000259" key="3">
    <source>
        <dbReference type="Pfam" id="PF12850"/>
    </source>
</evidence>
<evidence type="ECO:0000313" key="4">
    <source>
        <dbReference type="EMBL" id="EHM09404.1"/>
    </source>
</evidence>
<keyword evidence="2" id="KW-0479">Metal-binding</keyword>
<organism evidence="4 5">
    <name type="scientific">Thermanaerovibrio velox DSM 12556</name>
    <dbReference type="NCBI Taxonomy" id="926567"/>
    <lineage>
        <taxon>Bacteria</taxon>
        <taxon>Thermotogati</taxon>
        <taxon>Synergistota</taxon>
        <taxon>Synergistia</taxon>
        <taxon>Synergistales</taxon>
        <taxon>Synergistaceae</taxon>
        <taxon>Thermanaerovibrio</taxon>
    </lineage>
</organism>
<dbReference type="Pfam" id="PF12850">
    <property type="entry name" value="Metallophos_2"/>
    <property type="match status" value="1"/>
</dbReference>
<dbReference type="eggNOG" id="COG0622">
    <property type="taxonomic scope" value="Bacteria"/>
</dbReference>
<dbReference type="SUPFAM" id="SSF56300">
    <property type="entry name" value="Metallo-dependent phosphatases"/>
    <property type="match status" value="1"/>
</dbReference>
<name>H0UNR8_9BACT</name>
<gene>
    <name evidence="4" type="ORF">TheveDRAFT_0224</name>
</gene>
<comment type="cofactor">
    <cofactor evidence="2">
        <name>a divalent metal cation</name>
        <dbReference type="ChEBI" id="CHEBI:60240"/>
    </cofactor>
</comment>
<evidence type="ECO:0000313" key="5">
    <source>
        <dbReference type="Proteomes" id="UP000005730"/>
    </source>
</evidence>
<dbReference type="NCBIfam" id="NF006988">
    <property type="entry name" value="PRK09453.1"/>
    <property type="match status" value="1"/>
</dbReference>
<evidence type="ECO:0000256" key="1">
    <source>
        <dbReference type="ARBA" id="ARBA00008950"/>
    </source>
</evidence>
<dbReference type="EC" id="3.1.4.-" evidence="2"/>
<keyword evidence="5" id="KW-1185">Reference proteome</keyword>
<sequence>MSAALGVPWGERFFVVCSDVHGSAKAWRRLEAYLGGASFLLHCGDLFYHGPRNPLPEGYDPKGLGELVRSAPVPVVLVRGNCDAPVDQLMSSPRVMVDRFAFWWDRLTGIAAHGDDFSSFRQEALAGGFRLALSGHTHVASVVREGDTVFVNPGSLSLPKGKDPASFGVVASSAVFIVNLDGEVIHSEPL</sequence>
<dbReference type="NCBIfam" id="TIGR00040">
    <property type="entry name" value="yfcE"/>
    <property type="match status" value="1"/>
</dbReference>
<dbReference type="HOGENOM" id="CLU_063749_1_1_0"/>
<dbReference type="STRING" id="926567.TheveDRAFT_0224"/>
<dbReference type="InterPro" id="IPR029052">
    <property type="entry name" value="Metallo-depent_PP-like"/>
</dbReference>
<dbReference type="GO" id="GO:0016787">
    <property type="term" value="F:hydrolase activity"/>
    <property type="evidence" value="ECO:0007669"/>
    <property type="project" value="UniProtKB-UniRule"/>
</dbReference>
<dbReference type="Gene3D" id="3.60.21.10">
    <property type="match status" value="1"/>
</dbReference>